<dbReference type="SUPFAM" id="SSF50729">
    <property type="entry name" value="PH domain-like"/>
    <property type="match status" value="1"/>
</dbReference>
<dbReference type="Gene3D" id="2.30.29.30">
    <property type="entry name" value="Pleckstrin-homology domain (PH domain)/Phosphotyrosine-binding domain (PTB)"/>
    <property type="match status" value="1"/>
</dbReference>
<dbReference type="AlphaFoldDB" id="A0A1Y2I3M5"/>
<dbReference type="CDD" id="cd00821">
    <property type="entry name" value="PH"/>
    <property type="match status" value="1"/>
</dbReference>
<dbReference type="InterPro" id="IPR011993">
    <property type="entry name" value="PH-like_dom_sf"/>
</dbReference>
<name>A0A1Y2I3M5_9FUNG</name>
<keyword evidence="4" id="KW-1185">Reference proteome</keyword>
<organism evidence="3 4">
    <name type="scientific">Catenaria anguillulae PL171</name>
    <dbReference type="NCBI Taxonomy" id="765915"/>
    <lineage>
        <taxon>Eukaryota</taxon>
        <taxon>Fungi</taxon>
        <taxon>Fungi incertae sedis</taxon>
        <taxon>Blastocladiomycota</taxon>
        <taxon>Blastocladiomycetes</taxon>
        <taxon>Blastocladiales</taxon>
        <taxon>Catenariaceae</taxon>
        <taxon>Catenaria</taxon>
    </lineage>
</organism>
<dbReference type="Pfam" id="PF00169">
    <property type="entry name" value="PH"/>
    <property type="match status" value="1"/>
</dbReference>
<feature type="region of interest" description="Disordered" evidence="1">
    <location>
        <begin position="78"/>
        <end position="115"/>
    </location>
</feature>
<feature type="domain" description="PH" evidence="2">
    <location>
        <begin position="1"/>
        <end position="75"/>
    </location>
</feature>
<evidence type="ECO:0000313" key="4">
    <source>
        <dbReference type="Proteomes" id="UP000193411"/>
    </source>
</evidence>
<comment type="caution">
    <text evidence="3">The sequence shown here is derived from an EMBL/GenBank/DDBJ whole genome shotgun (WGS) entry which is preliminary data.</text>
</comment>
<evidence type="ECO:0000259" key="2">
    <source>
        <dbReference type="PROSITE" id="PS50003"/>
    </source>
</evidence>
<accession>A0A1Y2I3M5</accession>
<dbReference type="PROSITE" id="PS50003">
    <property type="entry name" value="PH_DOMAIN"/>
    <property type="match status" value="1"/>
</dbReference>
<dbReference type="Proteomes" id="UP000193411">
    <property type="component" value="Unassembled WGS sequence"/>
</dbReference>
<feature type="compositionally biased region" description="Low complexity" evidence="1">
    <location>
        <begin position="79"/>
        <end position="95"/>
    </location>
</feature>
<gene>
    <name evidence="3" type="ORF">BCR44DRAFT_1422877</name>
</gene>
<protein>
    <recommendedName>
        <fullName evidence="2">PH domain-containing protein</fullName>
    </recommendedName>
</protein>
<evidence type="ECO:0000313" key="3">
    <source>
        <dbReference type="EMBL" id="ORZ41466.1"/>
    </source>
</evidence>
<sequence>MSLDDGIVGVLPAESNDSNGSDGQAVRINCCYYNPDPPARTNCLELTTKGASFTIQFHSESERRAWIRALKQTSALERNSGTAAAGTGAMNASGSISTVSIPVHPTPQVPPGSAA</sequence>
<feature type="compositionally biased region" description="Pro residues" evidence="1">
    <location>
        <begin position="104"/>
        <end position="115"/>
    </location>
</feature>
<evidence type="ECO:0000256" key="1">
    <source>
        <dbReference type="SAM" id="MobiDB-lite"/>
    </source>
</evidence>
<reference evidence="3 4" key="1">
    <citation type="submission" date="2016-07" db="EMBL/GenBank/DDBJ databases">
        <title>Pervasive Adenine N6-methylation of Active Genes in Fungi.</title>
        <authorList>
            <consortium name="DOE Joint Genome Institute"/>
            <person name="Mondo S.J."/>
            <person name="Dannebaum R.O."/>
            <person name="Kuo R.C."/>
            <person name="Labutti K."/>
            <person name="Haridas S."/>
            <person name="Kuo A."/>
            <person name="Salamov A."/>
            <person name="Ahrendt S.R."/>
            <person name="Lipzen A."/>
            <person name="Sullivan W."/>
            <person name="Andreopoulos W.B."/>
            <person name="Clum A."/>
            <person name="Lindquist E."/>
            <person name="Daum C."/>
            <person name="Ramamoorthy G.K."/>
            <person name="Gryganskyi A."/>
            <person name="Culley D."/>
            <person name="Magnuson J.K."/>
            <person name="James T.Y."/>
            <person name="O'Malley M.A."/>
            <person name="Stajich J.E."/>
            <person name="Spatafora J.W."/>
            <person name="Visel A."/>
            <person name="Grigoriev I.V."/>
        </authorList>
    </citation>
    <scope>NUCLEOTIDE SEQUENCE [LARGE SCALE GENOMIC DNA]</scope>
    <source>
        <strain evidence="3 4">PL171</strain>
    </source>
</reference>
<proteinExistence type="predicted"/>
<dbReference type="InterPro" id="IPR001849">
    <property type="entry name" value="PH_domain"/>
</dbReference>
<dbReference type="EMBL" id="MCFL01000001">
    <property type="protein sequence ID" value="ORZ41466.1"/>
    <property type="molecule type" value="Genomic_DNA"/>
</dbReference>